<evidence type="ECO:0000256" key="4">
    <source>
        <dbReference type="ARBA" id="ARBA00022723"/>
    </source>
</evidence>
<dbReference type="PROSITE" id="PS50157">
    <property type="entry name" value="ZINC_FINGER_C2H2_2"/>
    <property type="match status" value="30"/>
</dbReference>
<keyword evidence="4" id="KW-0479">Metal-binding</keyword>
<feature type="domain" description="C2H2-type" evidence="14">
    <location>
        <begin position="860"/>
        <end position="883"/>
    </location>
</feature>
<dbReference type="FunFam" id="3.30.160.60:FF:002343">
    <property type="entry name" value="Zinc finger protein 33A"/>
    <property type="match status" value="1"/>
</dbReference>
<feature type="domain" description="C2H2-type" evidence="14">
    <location>
        <begin position="420"/>
        <end position="447"/>
    </location>
</feature>
<feature type="domain" description="C2H2-type" evidence="14">
    <location>
        <begin position="338"/>
        <end position="365"/>
    </location>
</feature>
<gene>
    <name evidence="15" type="ORF">SK128_020995</name>
</gene>
<evidence type="ECO:0000256" key="13">
    <source>
        <dbReference type="PROSITE-ProRule" id="PRU00042"/>
    </source>
</evidence>
<feature type="domain" description="C2H2-type" evidence="14">
    <location>
        <begin position="1078"/>
        <end position="1105"/>
    </location>
</feature>
<dbReference type="GO" id="GO:0000981">
    <property type="term" value="F:DNA-binding transcription factor activity, RNA polymerase II-specific"/>
    <property type="evidence" value="ECO:0007669"/>
    <property type="project" value="TreeGrafter"/>
</dbReference>
<feature type="domain" description="C2H2-type" evidence="14">
    <location>
        <begin position="1215"/>
        <end position="1242"/>
    </location>
</feature>
<comment type="caution">
    <text evidence="15">The sequence shown here is derived from an EMBL/GenBank/DDBJ whole genome shotgun (WGS) entry which is preliminary data.</text>
</comment>
<feature type="domain" description="C2H2-type" evidence="14">
    <location>
        <begin position="1187"/>
        <end position="1214"/>
    </location>
</feature>
<dbReference type="FunFam" id="3.30.160.60:FF:000478">
    <property type="entry name" value="Zinc finger protein 133"/>
    <property type="match status" value="1"/>
</dbReference>
<accession>A0AAN8XIB4</accession>
<keyword evidence="11" id="KW-0804">Transcription</keyword>
<feature type="domain" description="C2H2-type" evidence="14">
    <location>
        <begin position="944"/>
        <end position="966"/>
    </location>
</feature>
<dbReference type="FunFam" id="3.30.160.60:FF:001601">
    <property type="entry name" value="Uncharacterized protein, isoform A"/>
    <property type="match status" value="1"/>
</dbReference>
<keyword evidence="10" id="KW-0238">DNA-binding</keyword>
<feature type="domain" description="C2H2-type" evidence="14">
    <location>
        <begin position="226"/>
        <end position="254"/>
    </location>
</feature>
<name>A0AAN8XIB4_HALRR</name>
<dbReference type="PROSITE" id="PS00028">
    <property type="entry name" value="ZINC_FINGER_C2H2_1"/>
    <property type="match status" value="32"/>
</dbReference>
<dbReference type="Gene3D" id="3.30.160.60">
    <property type="entry name" value="Classic Zinc Finger"/>
    <property type="match status" value="21"/>
</dbReference>
<feature type="domain" description="C2H2-type" evidence="14">
    <location>
        <begin position="994"/>
        <end position="1022"/>
    </location>
</feature>
<feature type="domain" description="C2H2-type" evidence="14">
    <location>
        <begin position="806"/>
        <end position="833"/>
    </location>
</feature>
<dbReference type="FunFam" id="3.30.160.60:FF:000690">
    <property type="entry name" value="Zinc finger protein 354C"/>
    <property type="match status" value="1"/>
</dbReference>
<keyword evidence="12" id="KW-0539">Nucleus</keyword>
<dbReference type="FunFam" id="3.30.160.60:FF:000130">
    <property type="entry name" value="Spalt-like transcription factor 4"/>
    <property type="match status" value="1"/>
</dbReference>
<organism evidence="15 16">
    <name type="scientific">Halocaridina rubra</name>
    <name type="common">Hawaiian red shrimp</name>
    <dbReference type="NCBI Taxonomy" id="373956"/>
    <lineage>
        <taxon>Eukaryota</taxon>
        <taxon>Metazoa</taxon>
        <taxon>Ecdysozoa</taxon>
        <taxon>Arthropoda</taxon>
        <taxon>Crustacea</taxon>
        <taxon>Multicrustacea</taxon>
        <taxon>Malacostraca</taxon>
        <taxon>Eumalacostraca</taxon>
        <taxon>Eucarida</taxon>
        <taxon>Decapoda</taxon>
        <taxon>Pleocyemata</taxon>
        <taxon>Caridea</taxon>
        <taxon>Atyoidea</taxon>
        <taxon>Atyidae</taxon>
        <taxon>Halocaridina</taxon>
    </lineage>
</organism>
<dbReference type="GO" id="GO:0000122">
    <property type="term" value="P:negative regulation of transcription by RNA polymerase II"/>
    <property type="evidence" value="ECO:0007669"/>
    <property type="project" value="UniProtKB-ARBA"/>
</dbReference>
<comment type="similarity">
    <text evidence="2">Belongs to the krueppel C2H2-type zinc-finger protein family.</text>
</comment>
<dbReference type="FunFam" id="3.30.160.60:FF:000624">
    <property type="entry name" value="zinc finger protein 697"/>
    <property type="match status" value="1"/>
</dbReference>
<protein>
    <recommendedName>
        <fullName evidence="14">C2H2-type domain-containing protein</fullName>
    </recommendedName>
</protein>
<dbReference type="FunFam" id="3.30.160.60:FF:000709">
    <property type="entry name" value="GDNF-inducible zinc finger protein 1"/>
    <property type="match status" value="1"/>
</dbReference>
<dbReference type="InterPro" id="IPR050752">
    <property type="entry name" value="C2H2-ZF_domain"/>
</dbReference>
<dbReference type="FunFam" id="3.30.160.60:FF:001498">
    <property type="entry name" value="Zinc finger protein 404"/>
    <property type="match status" value="2"/>
</dbReference>
<reference evidence="15 16" key="1">
    <citation type="submission" date="2023-11" db="EMBL/GenBank/DDBJ databases">
        <title>Halocaridina rubra genome assembly.</title>
        <authorList>
            <person name="Smith C."/>
        </authorList>
    </citation>
    <scope>NUCLEOTIDE SEQUENCE [LARGE SCALE GENOMIC DNA]</scope>
    <source>
        <strain evidence="15">EP-1</strain>
        <tissue evidence="15">Whole</tissue>
    </source>
</reference>
<feature type="domain" description="C2H2-type" evidence="14">
    <location>
        <begin position="1271"/>
        <end position="1298"/>
    </location>
</feature>
<feature type="domain" description="C2H2-type" evidence="14">
    <location>
        <begin position="476"/>
        <end position="503"/>
    </location>
</feature>
<keyword evidence="3" id="KW-1017">Isopeptide bond</keyword>
<dbReference type="Pfam" id="PF00096">
    <property type="entry name" value="zf-C2H2"/>
    <property type="match status" value="14"/>
</dbReference>
<keyword evidence="5" id="KW-0677">Repeat</keyword>
<feature type="domain" description="C2H2-type" evidence="14">
    <location>
        <begin position="121"/>
        <end position="143"/>
    </location>
</feature>
<dbReference type="PANTHER" id="PTHR24384">
    <property type="entry name" value="FINGER PUTATIVE TRANSCRIPTION FACTOR FAMILY-RELATED"/>
    <property type="match status" value="1"/>
</dbReference>
<evidence type="ECO:0000256" key="10">
    <source>
        <dbReference type="ARBA" id="ARBA00023125"/>
    </source>
</evidence>
<dbReference type="PANTHER" id="PTHR24384:SF189">
    <property type="entry name" value="C2H2-TYPE DOMAIN-CONTAINING PROTEIN-RELATED"/>
    <property type="match status" value="1"/>
</dbReference>
<sequence length="1443" mass="167717">MAEERKPSICGVCGRVFALKTSLRIHELSHNKKDKTYYKCSECGKQFSLHAAYKTHVLGHSPKSPYKCRDCGGIFSLKRELLKHVEMHVKSEKHSPVFEDKELSGDASKENYVARGVKEEYSCHTCGEEFTNEMVYRKHTRRHRKGASVTRSRCTVCKRQFHAKESLKKHTEQEIYKCKICSEIFATCDKHKTHVYAHSLECVYCMKMFTTRQERNEHIETHKEEMFCHTCNKKFPNQKSFNFHMMSAHFRPKDVQCDICGKMYTKQYLPFHIKTHTGERAFKCDVCGAKFVQRVHLATHMKTHSDVKEHQCNVCGKRFALKSTLSHHYRIHTGEKPYKCNVCSKEFVQMSTMKQHMFVHTPSEPNRCLICGRQYAYKYTLMAHYRGHSSKELESLDPELHQLIWSRVKLRGKERNINRWECDMCGKEFRVRANLLMHTKLHTGEKPYGCTLCGRHFRLKANLKTHERIHSGLRPYECLLCKKRFVQQSHLKAHMGLHIGGKPHVCNVCGKGFGYKNNLIAHRKIHVDDREAALSQKIYDCITCRKEFNSKSKLTKHRKLCHTEEEAYEIDAKSNLFEYQKPDATDGGSLEIVLPSKNSERVVFVDESQSSRIFLDEVSVKKDQEYYFIPTIECLADVPIDSIDKSEKAQLILCVGESLDEDSKDQIILKETVSGNILINIMSLRGQLYQCSVCRKEFSLKRSLENHRVTHSEIRHANECGICGRSFLLNSSLQTHMLNHASQDSRQCFLKDENIRKEDKTLEHLYARNIDESAHTSRETYDCRETCNSDKDLETKSDLPLAGDLLVCSVCKENFMDNSSYLKHVNLHGNENSIECPICKELLIVINFSSHYKKHLDKHFECLVCRKAFRYEKSFKKHLSSHSVTAYKQLKQQQYYNYKTRSEECLSKESHRDLVIDHKNICKKCKKHFPSIEVLHKHSNQKLHFCKLCKDSFTSCSDMRLHIRSHPKNCYICNKQLPKLTLLRQHILTHTEKQKCPVCKKMYPHQWSLHRHMQTTHGANKMVQCDLCGNLYGKRYLKLHMLTHTGERPFKCDVCDSRFVQRSHLITHMKKHTGERKFSCSTCNKTFSLKSTLVTHQRTHTGEKPYGCKHCNKTFSTLASLKQHKRTHMSREKYACQFCEKEYTNQHALYFHYKKHSDDELCTLNPIVLEKVSAVNDPKKALRVDKYRCDVCGKGFSFQAHLHMHIMLHTGEKPYECLECGKKFRLKGNLKLHERIHTGERPYQCSICNKRFVQYPHAKAHLVLHTGEKPFLCSMCNRAFADKNNLSSHMKIHFKDSFPKRSKTSQTTNLNMCLPNLQQNFKCSCNVIFSSIAELVSHQRDCSKCELILSEMTDKETDSESTHSDNFIMTSVKRVAEGTDEYSSSTCSYPSPSTESNYVFSVNTGTSGKHTDESHMICKVNLAIGFPQEEIVVHEINESLENV</sequence>
<dbReference type="EMBL" id="JAXCGZ010005780">
    <property type="protein sequence ID" value="KAK7080818.1"/>
    <property type="molecule type" value="Genomic_DNA"/>
</dbReference>
<evidence type="ECO:0000259" key="14">
    <source>
        <dbReference type="PROSITE" id="PS50157"/>
    </source>
</evidence>
<evidence type="ECO:0000256" key="7">
    <source>
        <dbReference type="ARBA" id="ARBA00022833"/>
    </source>
</evidence>
<evidence type="ECO:0000256" key="12">
    <source>
        <dbReference type="ARBA" id="ARBA00023242"/>
    </source>
</evidence>
<feature type="domain" description="C2H2-type" evidence="14">
    <location>
        <begin position="689"/>
        <end position="716"/>
    </location>
</feature>
<dbReference type="FunFam" id="3.30.160.60:FF:000912">
    <property type="entry name" value="Zinc finger protein 660"/>
    <property type="match status" value="1"/>
</dbReference>
<feature type="domain" description="C2H2-type" evidence="14">
    <location>
        <begin position="1134"/>
        <end position="1161"/>
    </location>
</feature>
<keyword evidence="16" id="KW-1185">Reference proteome</keyword>
<feature type="domain" description="C2H2-type" evidence="14">
    <location>
        <begin position="1243"/>
        <end position="1270"/>
    </location>
</feature>
<keyword evidence="9" id="KW-0805">Transcription regulation</keyword>
<keyword evidence="8" id="KW-0832">Ubl conjugation</keyword>
<feature type="domain" description="C2H2-type" evidence="14">
    <location>
        <begin position="539"/>
        <end position="567"/>
    </location>
</feature>
<dbReference type="Proteomes" id="UP001381693">
    <property type="component" value="Unassembled WGS sequence"/>
</dbReference>
<feature type="domain" description="C2H2-type" evidence="14">
    <location>
        <begin position="1050"/>
        <end position="1077"/>
    </location>
</feature>
<feature type="domain" description="C2H2-type" evidence="14">
    <location>
        <begin position="282"/>
        <end position="309"/>
    </location>
</feature>
<feature type="domain" description="C2H2-type" evidence="14">
    <location>
        <begin position="66"/>
        <end position="93"/>
    </location>
</feature>
<evidence type="ECO:0000313" key="16">
    <source>
        <dbReference type="Proteomes" id="UP001381693"/>
    </source>
</evidence>
<keyword evidence="7" id="KW-0862">Zinc</keyword>
<feature type="domain" description="C2H2-type" evidence="14">
    <location>
        <begin position="718"/>
        <end position="745"/>
    </location>
</feature>
<dbReference type="InterPro" id="IPR013087">
    <property type="entry name" value="Znf_C2H2_type"/>
</dbReference>
<evidence type="ECO:0000256" key="9">
    <source>
        <dbReference type="ARBA" id="ARBA00023015"/>
    </source>
</evidence>
<keyword evidence="6 13" id="KW-0863">Zinc-finger</keyword>
<dbReference type="Pfam" id="PF13912">
    <property type="entry name" value="zf-C2H2_6"/>
    <property type="match status" value="1"/>
</dbReference>
<evidence type="ECO:0000256" key="8">
    <source>
        <dbReference type="ARBA" id="ARBA00022843"/>
    </source>
</evidence>
<comment type="subcellular location">
    <subcellularLocation>
        <location evidence="1">Nucleus</location>
    </subcellularLocation>
</comment>
<feature type="domain" description="C2H2-type" evidence="14">
    <location>
        <begin position="200"/>
        <end position="227"/>
    </location>
</feature>
<dbReference type="GO" id="GO:0045596">
    <property type="term" value="P:negative regulation of cell differentiation"/>
    <property type="evidence" value="ECO:0007669"/>
    <property type="project" value="UniProtKB-ARBA"/>
</dbReference>
<dbReference type="GO" id="GO:0000978">
    <property type="term" value="F:RNA polymerase II cis-regulatory region sequence-specific DNA binding"/>
    <property type="evidence" value="ECO:0007669"/>
    <property type="project" value="TreeGrafter"/>
</dbReference>
<dbReference type="InterPro" id="IPR036236">
    <property type="entry name" value="Znf_C2H2_sf"/>
</dbReference>
<feature type="domain" description="C2H2-type" evidence="14">
    <location>
        <begin position="310"/>
        <end position="337"/>
    </location>
</feature>
<dbReference type="GO" id="GO:0005634">
    <property type="term" value="C:nucleus"/>
    <property type="evidence" value="ECO:0007669"/>
    <property type="project" value="UniProtKB-SubCell"/>
</dbReference>
<evidence type="ECO:0000256" key="1">
    <source>
        <dbReference type="ARBA" id="ARBA00004123"/>
    </source>
</evidence>
<evidence type="ECO:0000256" key="6">
    <source>
        <dbReference type="ARBA" id="ARBA00022771"/>
    </source>
</evidence>
<dbReference type="GO" id="GO:0008270">
    <property type="term" value="F:zinc ion binding"/>
    <property type="evidence" value="ECO:0007669"/>
    <property type="project" value="UniProtKB-KW"/>
</dbReference>
<feature type="domain" description="C2H2-type" evidence="14">
    <location>
        <begin position="8"/>
        <end position="35"/>
    </location>
</feature>
<dbReference type="FunFam" id="3.30.160.60:FF:000446">
    <property type="entry name" value="Zinc finger protein"/>
    <property type="match status" value="2"/>
</dbReference>
<evidence type="ECO:0000256" key="3">
    <source>
        <dbReference type="ARBA" id="ARBA00022499"/>
    </source>
</evidence>
<feature type="domain" description="C2H2-type" evidence="14">
    <location>
        <begin position="968"/>
        <end position="995"/>
    </location>
</feature>
<dbReference type="SUPFAM" id="SSF57667">
    <property type="entry name" value="beta-beta-alpha zinc fingers"/>
    <property type="match status" value="18"/>
</dbReference>
<dbReference type="GO" id="GO:0003682">
    <property type="term" value="F:chromatin binding"/>
    <property type="evidence" value="ECO:0007669"/>
    <property type="project" value="UniProtKB-ARBA"/>
</dbReference>
<feature type="domain" description="C2H2-type" evidence="14">
    <location>
        <begin position="38"/>
        <end position="65"/>
    </location>
</feature>
<evidence type="ECO:0000256" key="2">
    <source>
        <dbReference type="ARBA" id="ARBA00006991"/>
    </source>
</evidence>
<feature type="domain" description="C2H2-type" evidence="14">
    <location>
        <begin position="448"/>
        <end position="475"/>
    </location>
</feature>
<feature type="domain" description="C2H2-type" evidence="14">
    <location>
        <begin position="504"/>
        <end position="531"/>
    </location>
</feature>
<evidence type="ECO:0000256" key="5">
    <source>
        <dbReference type="ARBA" id="ARBA00022737"/>
    </source>
</evidence>
<feature type="domain" description="C2H2-type" evidence="14">
    <location>
        <begin position="366"/>
        <end position="393"/>
    </location>
</feature>
<feature type="domain" description="C2H2-type" evidence="14">
    <location>
        <begin position="1106"/>
        <end position="1133"/>
    </location>
</feature>
<evidence type="ECO:0000256" key="11">
    <source>
        <dbReference type="ARBA" id="ARBA00023163"/>
    </source>
</evidence>
<dbReference type="FunFam" id="3.30.160.60:FF:000303">
    <property type="entry name" value="Zinc finger protein 41"/>
    <property type="match status" value="1"/>
</dbReference>
<proteinExistence type="inferred from homology"/>
<evidence type="ECO:0000313" key="15">
    <source>
        <dbReference type="EMBL" id="KAK7080818.1"/>
    </source>
</evidence>
<dbReference type="SMART" id="SM00355">
    <property type="entry name" value="ZnF_C2H2"/>
    <property type="match status" value="36"/>
</dbReference>